<feature type="region of interest" description="Disordered" evidence="3">
    <location>
        <begin position="271"/>
        <end position="291"/>
    </location>
</feature>
<evidence type="ECO:0000256" key="3">
    <source>
        <dbReference type="SAM" id="MobiDB-lite"/>
    </source>
</evidence>
<sequence>MKSSVFDFNTPPPFILCPPDIRTELPENKFTVFIKIPQPKSNVDWWNYVDSHPSWAKRLEGDFPIGVTSIMFHARSPVSNLTAACRFQVHVFDNEKPKVNNCPESFEVTISSKEISKVITWKEPTFTDNVRIEHVYKSKEPGTRFNVGRHHIRYVATDPSGNQVTCHFGITVKSGENTDVGTKSTKIGRNFIKKLIVCPHLVSDEQLMPSYLVSTRCVVQRQHLTRVMAEYPVQVYQHHRVRHHHDRVITASSRTNHHHHRLTTSFPRRDFMKDEPHTRTGGKRNDSKMTGGSRDVVLKIRGGVRDNSSTVTLDTRSLIEQKTHDRDVARWENAVKNHQMQSKPAPSESNPKDNVRLLEYESKRRQEEERMRRHELEMKRWREDMRKYHMEMKRLQEDSRRYRAG</sequence>
<dbReference type="RefSeq" id="XP_002429287.1">
    <property type="nucleotide sequence ID" value="XM_002429242.1"/>
</dbReference>
<dbReference type="eggNOG" id="KOG1217">
    <property type="taxonomic scope" value="Eukaryota"/>
</dbReference>
<organism>
    <name type="scientific">Pediculus humanus subsp. corporis</name>
    <name type="common">Body louse</name>
    <dbReference type="NCBI Taxonomy" id="121224"/>
    <lineage>
        <taxon>Eukaryota</taxon>
        <taxon>Metazoa</taxon>
        <taxon>Ecdysozoa</taxon>
        <taxon>Arthropoda</taxon>
        <taxon>Hexapoda</taxon>
        <taxon>Insecta</taxon>
        <taxon>Pterygota</taxon>
        <taxon>Neoptera</taxon>
        <taxon>Paraneoptera</taxon>
        <taxon>Psocodea</taxon>
        <taxon>Troctomorpha</taxon>
        <taxon>Phthiraptera</taxon>
        <taxon>Anoplura</taxon>
        <taxon>Pediculidae</taxon>
        <taxon>Pediculus</taxon>
    </lineage>
</organism>
<dbReference type="AlphaFoldDB" id="E0VT43"/>
<dbReference type="VEuPathDB" id="VectorBase:PHUM426340"/>
<evidence type="ECO:0000313" key="6">
    <source>
        <dbReference type="EnsemblMetazoa" id="PHUM426340-PA"/>
    </source>
</evidence>
<dbReference type="PROSITE" id="PS50825">
    <property type="entry name" value="HYR"/>
    <property type="match status" value="1"/>
</dbReference>
<keyword evidence="1" id="KW-0677">Repeat</keyword>
<dbReference type="EnsemblMetazoa" id="PHUM426340-RA">
    <property type="protein sequence ID" value="PHUM426340-PA"/>
    <property type="gene ID" value="PHUM426340"/>
</dbReference>
<proteinExistence type="predicted"/>
<reference evidence="5" key="1">
    <citation type="submission" date="2007-04" db="EMBL/GenBank/DDBJ databases">
        <title>Annotation of Pediculus humanus corporis strain USDA.</title>
        <authorList>
            <person name="Kirkness E."/>
            <person name="Hannick L."/>
            <person name="Hass B."/>
            <person name="Bruggner R."/>
            <person name="Lawson D."/>
            <person name="Bidwell S."/>
            <person name="Joardar V."/>
            <person name="Caler E."/>
            <person name="Walenz B."/>
            <person name="Inman J."/>
            <person name="Schobel S."/>
            <person name="Galinsky K."/>
            <person name="Amedeo P."/>
            <person name="Strausberg R."/>
        </authorList>
    </citation>
    <scope>NUCLEOTIDE SEQUENCE</scope>
    <source>
        <strain evidence="5">USDA</strain>
    </source>
</reference>
<dbReference type="PANTHER" id="PTHR24273:SF32">
    <property type="entry name" value="HYALIN"/>
    <property type="match status" value="1"/>
</dbReference>
<protein>
    <recommendedName>
        <fullName evidence="4">HYR domain-containing protein</fullName>
    </recommendedName>
</protein>
<feature type="domain" description="HYR" evidence="4">
    <location>
        <begin position="92"/>
        <end position="174"/>
    </location>
</feature>
<evidence type="ECO:0000259" key="4">
    <source>
        <dbReference type="PROSITE" id="PS50825"/>
    </source>
</evidence>
<reference evidence="6" key="3">
    <citation type="submission" date="2020-05" db="UniProtKB">
        <authorList>
            <consortium name="EnsemblMetazoa"/>
        </authorList>
    </citation>
    <scope>IDENTIFICATION</scope>
    <source>
        <strain evidence="6">USDA</strain>
    </source>
</reference>
<dbReference type="OrthoDB" id="10045365at2759"/>
<dbReference type="KEGG" id="phu:Phum_PHUM426340"/>
<dbReference type="HOGENOM" id="CLU_680276_0_0_1"/>
<dbReference type="PANTHER" id="PTHR24273">
    <property type="entry name" value="FI04643P-RELATED"/>
    <property type="match status" value="1"/>
</dbReference>
<dbReference type="InParanoid" id="E0VT43"/>
<feature type="coiled-coil region" evidence="2">
    <location>
        <begin position="357"/>
        <end position="398"/>
    </location>
</feature>
<dbReference type="EMBL" id="DS235759">
    <property type="protein sequence ID" value="EEB16549.1"/>
    <property type="molecule type" value="Genomic_DNA"/>
</dbReference>
<evidence type="ECO:0000313" key="5">
    <source>
        <dbReference type="EMBL" id="EEB16549.1"/>
    </source>
</evidence>
<keyword evidence="7" id="KW-1185">Reference proteome</keyword>
<dbReference type="GeneID" id="8229975"/>
<keyword evidence="2" id="KW-0175">Coiled coil</keyword>
<dbReference type="STRING" id="121224.E0VT43"/>
<accession>E0VT43</accession>
<dbReference type="InterPro" id="IPR003410">
    <property type="entry name" value="HYR_dom"/>
</dbReference>
<dbReference type="Pfam" id="PF02494">
    <property type="entry name" value="HYR"/>
    <property type="match status" value="1"/>
</dbReference>
<evidence type="ECO:0000256" key="2">
    <source>
        <dbReference type="SAM" id="Coils"/>
    </source>
</evidence>
<name>E0VT43_PEDHC</name>
<feature type="compositionally biased region" description="Basic and acidic residues" evidence="3">
    <location>
        <begin position="271"/>
        <end position="287"/>
    </location>
</feature>
<reference evidence="5" key="2">
    <citation type="submission" date="2007-04" db="EMBL/GenBank/DDBJ databases">
        <title>The genome of the human body louse.</title>
        <authorList>
            <consortium name="The Human Body Louse Genome Consortium"/>
            <person name="Kirkness E."/>
            <person name="Walenz B."/>
            <person name="Hass B."/>
            <person name="Bruggner R."/>
            <person name="Strausberg R."/>
        </authorList>
    </citation>
    <scope>NUCLEOTIDE SEQUENCE</scope>
    <source>
        <strain evidence="5">USDA</strain>
    </source>
</reference>
<gene>
    <name evidence="6" type="primary">8229975</name>
    <name evidence="5" type="ORF">Phum_PHUM426340</name>
</gene>
<evidence type="ECO:0000256" key="1">
    <source>
        <dbReference type="ARBA" id="ARBA00022737"/>
    </source>
</evidence>
<dbReference type="EMBL" id="AAZO01005208">
    <property type="status" value="NOT_ANNOTATED_CDS"/>
    <property type="molecule type" value="Genomic_DNA"/>
</dbReference>
<dbReference type="Proteomes" id="UP000009046">
    <property type="component" value="Unassembled WGS sequence"/>
</dbReference>
<evidence type="ECO:0000313" key="7">
    <source>
        <dbReference type="Proteomes" id="UP000009046"/>
    </source>
</evidence>
<dbReference type="CTD" id="8229975"/>